<dbReference type="InterPro" id="IPR050266">
    <property type="entry name" value="AB_hydrolase_sf"/>
</dbReference>
<name>A0ABS3BYD4_9BACT</name>
<dbReference type="InterPro" id="IPR029058">
    <property type="entry name" value="AB_hydrolase_fold"/>
</dbReference>
<gene>
    <name evidence="2" type="ORF">J0A68_02815</name>
</gene>
<evidence type="ECO:0000259" key="1">
    <source>
        <dbReference type="Pfam" id="PF00561"/>
    </source>
</evidence>
<dbReference type="EMBL" id="JAFKCT010000001">
    <property type="protein sequence ID" value="MBN7809869.1"/>
    <property type="molecule type" value="Genomic_DNA"/>
</dbReference>
<keyword evidence="2" id="KW-0378">Hydrolase</keyword>
<dbReference type="GO" id="GO:0016787">
    <property type="term" value="F:hydrolase activity"/>
    <property type="evidence" value="ECO:0007669"/>
    <property type="project" value="UniProtKB-KW"/>
</dbReference>
<protein>
    <submittedName>
        <fullName evidence="2">Alpha/beta hydrolase</fullName>
    </submittedName>
</protein>
<dbReference type="RefSeq" id="WP_206576664.1">
    <property type="nucleotide sequence ID" value="NZ_JAFKCT010000001.1"/>
</dbReference>
<keyword evidence="3" id="KW-1185">Reference proteome</keyword>
<dbReference type="Gene3D" id="3.40.50.1820">
    <property type="entry name" value="alpha/beta hydrolase"/>
    <property type="match status" value="1"/>
</dbReference>
<accession>A0ABS3BYD4</accession>
<evidence type="ECO:0000313" key="3">
    <source>
        <dbReference type="Proteomes" id="UP000664317"/>
    </source>
</evidence>
<dbReference type="Pfam" id="PF00561">
    <property type="entry name" value="Abhydrolase_1"/>
    <property type="match status" value="1"/>
</dbReference>
<reference evidence="2 3" key="1">
    <citation type="submission" date="2021-03" db="EMBL/GenBank/DDBJ databases">
        <title>novel species isolated from a fishpond in China.</title>
        <authorList>
            <person name="Lu H."/>
            <person name="Cai Z."/>
        </authorList>
    </citation>
    <scope>NUCLEOTIDE SEQUENCE [LARGE SCALE GENOMIC DNA]</scope>
    <source>
        <strain evidence="2 3">H41</strain>
    </source>
</reference>
<evidence type="ECO:0000313" key="2">
    <source>
        <dbReference type="EMBL" id="MBN7809869.1"/>
    </source>
</evidence>
<dbReference type="PANTHER" id="PTHR43798">
    <property type="entry name" value="MONOACYLGLYCEROL LIPASE"/>
    <property type="match status" value="1"/>
</dbReference>
<dbReference type="SUPFAM" id="SSF53474">
    <property type="entry name" value="alpha/beta-Hydrolases"/>
    <property type="match status" value="1"/>
</dbReference>
<proteinExistence type="predicted"/>
<comment type="caution">
    <text evidence="2">The sequence shown here is derived from an EMBL/GenBank/DDBJ whole genome shotgun (WGS) entry which is preliminary data.</text>
</comment>
<dbReference type="Proteomes" id="UP000664317">
    <property type="component" value="Unassembled WGS sequence"/>
</dbReference>
<feature type="domain" description="AB hydrolase-1" evidence="1">
    <location>
        <begin position="14"/>
        <end position="239"/>
    </location>
</feature>
<dbReference type="PRINTS" id="PR00111">
    <property type="entry name" value="ABHYDROLASE"/>
</dbReference>
<sequence length="255" mass="28235">MSAIHFFEKGKGQPLVLIHGFCETSRMWTDFAEELSTDFRVICPDLPGIGDSPIAGDQISLEEVAVSLEEWMDENQIKNPIVVGHSLGGYVTLALLELMGSRLKAVGLFHSSAFADAADKKETRNRAIVFLKKHGVDKFVTSFVPPLFPEDKSEELKAEIERAIEDGKRSSLDGLVAFTGAMRDRKERIDVLKNFSGPKLLIAGTEDGAVKIEASRAQKDAFTHYVELEGVGHMGMVEKKEETINLIREFARAQL</sequence>
<organism evidence="2 3">
    <name type="scientific">Algoriphagus oliviformis</name>
    <dbReference type="NCBI Taxonomy" id="2811231"/>
    <lineage>
        <taxon>Bacteria</taxon>
        <taxon>Pseudomonadati</taxon>
        <taxon>Bacteroidota</taxon>
        <taxon>Cytophagia</taxon>
        <taxon>Cytophagales</taxon>
        <taxon>Cyclobacteriaceae</taxon>
        <taxon>Algoriphagus</taxon>
    </lineage>
</organism>
<dbReference type="InterPro" id="IPR000073">
    <property type="entry name" value="AB_hydrolase_1"/>
</dbReference>